<reference evidence="1" key="1">
    <citation type="submission" date="2021-03" db="EMBL/GenBank/DDBJ databases">
        <authorList>
            <consortium name="DOE Joint Genome Institute"/>
            <person name="Ahrendt S."/>
            <person name="Looney B.P."/>
            <person name="Miyauchi S."/>
            <person name="Morin E."/>
            <person name="Drula E."/>
            <person name="Courty P.E."/>
            <person name="Chicoki N."/>
            <person name="Fauchery L."/>
            <person name="Kohler A."/>
            <person name="Kuo A."/>
            <person name="Labutti K."/>
            <person name="Pangilinan J."/>
            <person name="Lipzen A."/>
            <person name="Riley R."/>
            <person name="Andreopoulos W."/>
            <person name="He G."/>
            <person name="Johnson J."/>
            <person name="Barry K.W."/>
            <person name="Grigoriev I.V."/>
            <person name="Nagy L."/>
            <person name="Hibbett D."/>
            <person name="Henrissat B."/>
            <person name="Matheny P.B."/>
            <person name="Labbe J."/>
            <person name="Martin F."/>
        </authorList>
    </citation>
    <scope>NUCLEOTIDE SEQUENCE</scope>
    <source>
        <strain evidence="1">HHB10654</strain>
    </source>
</reference>
<proteinExistence type="predicted"/>
<gene>
    <name evidence="1" type="ORF">BV25DRAFT_1826746</name>
</gene>
<protein>
    <submittedName>
        <fullName evidence="1">Uncharacterized protein</fullName>
    </submittedName>
</protein>
<comment type="caution">
    <text evidence="1">The sequence shown here is derived from an EMBL/GenBank/DDBJ whole genome shotgun (WGS) entry which is preliminary data.</text>
</comment>
<dbReference type="EMBL" id="MU277213">
    <property type="protein sequence ID" value="KAI0061269.1"/>
    <property type="molecule type" value="Genomic_DNA"/>
</dbReference>
<evidence type="ECO:0000313" key="1">
    <source>
        <dbReference type="EMBL" id="KAI0061269.1"/>
    </source>
</evidence>
<keyword evidence="2" id="KW-1185">Reference proteome</keyword>
<accession>A0ACB8SXF1</accession>
<dbReference type="Proteomes" id="UP000814140">
    <property type="component" value="Unassembled WGS sequence"/>
</dbReference>
<reference evidence="1" key="2">
    <citation type="journal article" date="2022" name="New Phytol.">
        <title>Evolutionary transition to the ectomycorrhizal habit in the genomes of a hyperdiverse lineage of mushroom-forming fungi.</title>
        <authorList>
            <person name="Looney B."/>
            <person name="Miyauchi S."/>
            <person name="Morin E."/>
            <person name="Drula E."/>
            <person name="Courty P.E."/>
            <person name="Kohler A."/>
            <person name="Kuo A."/>
            <person name="LaButti K."/>
            <person name="Pangilinan J."/>
            <person name="Lipzen A."/>
            <person name="Riley R."/>
            <person name="Andreopoulos W."/>
            <person name="He G."/>
            <person name="Johnson J."/>
            <person name="Nolan M."/>
            <person name="Tritt A."/>
            <person name="Barry K.W."/>
            <person name="Grigoriev I.V."/>
            <person name="Nagy L.G."/>
            <person name="Hibbett D."/>
            <person name="Henrissat B."/>
            <person name="Matheny P.B."/>
            <person name="Labbe J."/>
            <person name="Martin F.M."/>
        </authorList>
    </citation>
    <scope>NUCLEOTIDE SEQUENCE</scope>
    <source>
        <strain evidence="1">HHB10654</strain>
    </source>
</reference>
<organism evidence="1 2">
    <name type="scientific">Artomyces pyxidatus</name>
    <dbReference type="NCBI Taxonomy" id="48021"/>
    <lineage>
        <taxon>Eukaryota</taxon>
        <taxon>Fungi</taxon>
        <taxon>Dikarya</taxon>
        <taxon>Basidiomycota</taxon>
        <taxon>Agaricomycotina</taxon>
        <taxon>Agaricomycetes</taxon>
        <taxon>Russulales</taxon>
        <taxon>Auriscalpiaceae</taxon>
        <taxon>Artomyces</taxon>
    </lineage>
</organism>
<evidence type="ECO:0000313" key="2">
    <source>
        <dbReference type="Proteomes" id="UP000814140"/>
    </source>
</evidence>
<sequence>MLFFGCYPCLRYRDLTSVPVSGILVAVCVPSSVRTTASTFLSVTEKASETVYLLCEESSNTAWSLNSVNTWICQE</sequence>
<name>A0ACB8SXF1_9AGAM</name>